<accession>A0A1G2MS94</accession>
<dbReference type="Pfam" id="PF00704">
    <property type="entry name" value="Glyco_hydro_18"/>
    <property type="match status" value="1"/>
</dbReference>
<dbReference type="PANTHER" id="PTHR46066">
    <property type="entry name" value="CHITINASE DOMAIN-CONTAINING PROTEIN 1 FAMILY MEMBER"/>
    <property type="match status" value="1"/>
</dbReference>
<dbReference type="Gene3D" id="2.60.40.10">
    <property type="entry name" value="Immunoglobulins"/>
    <property type="match status" value="1"/>
</dbReference>
<name>A0A1G2MS94_9BACT</name>
<organism evidence="2 3">
    <name type="scientific">Candidatus Taylorbacteria bacterium RIFCSPHIGHO2_02_FULL_45_35</name>
    <dbReference type="NCBI Taxonomy" id="1802311"/>
    <lineage>
        <taxon>Bacteria</taxon>
        <taxon>Candidatus Tayloriibacteriota</taxon>
    </lineage>
</organism>
<feature type="domain" description="GH18" evidence="1">
    <location>
        <begin position="1"/>
        <end position="172"/>
    </location>
</feature>
<evidence type="ECO:0000313" key="3">
    <source>
        <dbReference type="Proteomes" id="UP000177943"/>
    </source>
</evidence>
<dbReference type="GO" id="GO:0005975">
    <property type="term" value="P:carbohydrate metabolic process"/>
    <property type="evidence" value="ECO:0007669"/>
    <property type="project" value="InterPro"/>
</dbReference>
<dbReference type="EMBL" id="MHRP01000027">
    <property type="protein sequence ID" value="OHA26735.1"/>
    <property type="molecule type" value="Genomic_DNA"/>
</dbReference>
<dbReference type="InterPro" id="IPR017853">
    <property type="entry name" value="GH"/>
</dbReference>
<dbReference type="InterPro" id="IPR029070">
    <property type="entry name" value="Chitinase_insertion_sf"/>
</dbReference>
<dbReference type="PANTHER" id="PTHR46066:SF2">
    <property type="entry name" value="CHITINASE DOMAIN-CONTAINING PROTEIN 1"/>
    <property type="match status" value="1"/>
</dbReference>
<proteinExistence type="predicted"/>
<dbReference type="Pfam" id="PF17957">
    <property type="entry name" value="Big_7"/>
    <property type="match status" value="1"/>
</dbReference>
<dbReference type="Proteomes" id="UP000177943">
    <property type="component" value="Unassembled WGS sequence"/>
</dbReference>
<dbReference type="SUPFAM" id="SSF51445">
    <property type="entry name" value="(Trans)glycosidases"/>
    <property type="match status" value="1"/>
</dbReference>
<comment type="caution">
    <text evidence="2">The sequence shown here is derived from an EMBL/GenBank/DDBJ whole genome shotgun (WGS) entry which is preliminary data.</text>
</comment>
<dbReference type="Gene3D" id="3.10.50.10">
    <property type="match status" value="1"/>
</dbReference>
<protein>
    <recommendedName>
        <fullName evidence="1">GH18 domain-containing protein</fullName>
    </recommendedName>
</protein>
<dbReference type="InterPro" id="IPR013783">
    <property type="entry name" value="Ig-like_fold"/>
</dbReference>
<evidence type="ECO:0000259" key="1">
    <source>
        <dbReference type="PROSITE" id="PS51910"/>
    </source>
</evidence>
<reference evidence="2 3" key="1">
    <citation type="journal article" date="2016" name="Nat. Commun.">
        <title>Thousands of microbial genomes shed light on interconnected biogeochemical processes in an aquifer system.</title>
        <authorList>
            <person name="Anantharaman K."/>
            <person name="Brown C.T."/>
            <person name="Hug L.A."/>
            <person name="Sharon I."/>
            <person name="Castelle C.J."/>
            <person name="Probst A.J."/>
            <person name="Thomas B.C."/>
            <person name="Singh A."/>
            <person name="Wilkins M.J."/>
            <person name="Karaoz U."/>
            <person name="Brodie E.L."/>
            <person name="Williams K.H."/>
            <person name="Hubbard S.S."/>
            <person name="Banfield J.F."/>
        </authorList>
    </citation>
    <scope>NUCLEOTIDE SEQUENCE [LARGE SCALE GENOMIC DNA]</scope>
</reference>
<dbReference type="InterPro" id="IPR001223">
    <property type="entry name" value="Glyco_hydro18_cat"/>
</dbReference>
<sequence length="357" mass="37943">MHPKVNEPGYWNGPQSQDWSVIGAYADEVRIMLYGYSWQTSPPGPISPVSWVNDVLDFAETTLPTQKIVQGIPTYGLDWPASSAGTEYMWDQLMALANTYGVTIKWDNVSMSPWFQYTALGIQHSAWFENASSTEAKLNVNNLHNNAGIFIWRLGGENPRIWDSIRLKFGGVIVPKAPTATIKAGGVDTSITIPYNTSTVISWSSTDADSCLVSGTDWTGTSNAGVSTGNLTSTTAYTLNCSGPGGEASDSVVVNVNPPPPPPPAGDTTAPTVSITEPTAGSSVSKRVKVSASASDDVKVTKVLFYIDNNLLGTETSAPYITFWTTQKSGSGSHTIKAVAYDAAGNTGTAQISVTVK</sequence>
<gene>
    <name evidence="2" type="ORF">A3D56_02500</name>
</gene>
<dbReference type="PROSITE" id="PS51910">
    <property type="entry name" value="GH18_2"/>
    <property type="match status" value="1"/>
</dbReference>
<evidence type="ECO:0000313" key="2">
    <source>
        <dbReference type="EMBL" id="OHA26735.1"/>
    </source>
</evidence>
<dbReference type="AlphaFoldDB" id="A0A1G2MS94"/>
<dbReference type="Gene3D" id="3.20.20.80">
    <property type="entry name" value="Glycosidases"/>
    <property type="match status" value="1"/>
</dbReference>